<dbReference type="PANTHER" id="PTHR42756:SF1">
    <property type="entry name" value="TRANSCRIPTIONAL REPRESSOR OF EMRAB OPERON"/>
    <property type="match status" value="1"/>
</dbReference>
<evidence type="ECO:0000313" key="5">
    <source>
        <dbReference type="EMBL" id="KRO23071.1"/>
    </source>
</evidence>
<dbReference type="Pfam" id="PF12802">
    <property type="entry name" value="MarR_2"/>
    <property type="match status" value="1"/>
</dbReference>
<dbReference type="InterPro" id="IPR036390">
    <property type="entry name" value="WH_DNA-bd_sf"/>
</dbReference>
<dbReference type="PANTHER" id="PTHR42756">
    <property type="entry name" value="TRANSCRIPTIONAL REGULATOR, MARR"/>
    <property type="match status" value="1"/>
</dbReference>
<protein>
    <recommendedName>
        <fullName evidence="4">HTH marR-type domain-containing protein</fullName>
    </recommendedName>
</protein>
<evidence type="ECO:0000256" key="2">
    <source>
        <dbReference type="ARBA" id="ARBA00023125"/>
    </source>
</evidence>
<dbReference type="SUPFAM" id="SSF46785">
    <property type="entry name" value="Winged helix' DNA-binding domain"/>
    <property type="match status" value="1"/>
</dbReference>
<dbReference type="RefSeq" id="WP_147165282.1">
    <property type="nucleotide sequence ID" value="NZ_BJZZ01000032.1"/>
</dbReference>
<dbReference type="Gene3D" id="1.10.10.10">
    <property type="entry name" value="Winged helix-like DNA-binding domain superfamily/Winged helix DNA-binding domain"/>
    <property type="match status" value="1"/>
</dbReference>
<organism evidence="5 6">
    <name type="scientific">Pediococcus argentinicus</name>
    <dbReference type="NCBI Taxonomy" id="480391"/>
    <lineage>
        <taxon>Bacteria</taxon>
        <taxon>Bacillati</taxon>
        <taxon>Bacillota</taxon>
        <taxon>Bacilli</taxon>
        <taxon>Lactobacillales</taxon>
        <taxon>Lactobacillaceae</taxon>
        <taxon>Pediococcus</taxon>
    </lineage>
</organism>
<dbReference type="InterPro" id="IPR036388">
    <property type="entry name" value="WH-like_DNA-bd_sf"/>
</dbReference>
<dbReference type="OrthoDB" id="2612963at2"/>
<accession>A0A0R2NAZ4</accession>
<evidence type="ECO:0000256" key="1">
    <source>
        <dbReference type="ARBA" id="ARBA00023015"/>
    </source>
</evidence>
<comment type="caution">
    <text evidence="5">The sequence shown here is derived from an EMBL/GenBank/DDBJ whole genome shotgun (WGS) entry which is preliminary data.</text>
</comment>
<dbReference type="Proteomes" id="UP000051249">
    <property type="component" value="Unassembled WGS sequence"/>
</dbReference>
<sequence length="138" mass="15934">MDEQTEAIDLMRSITSKLIRNQANTMQNLNLNQQQGRTLQYIGLHEGLIQKDLADAFLLRGATISSMLQGLEQKGYIERRVPSDNERQKQIFLSERGSKVLADVNQVFIDSQKKLKQTINDKEYQELIRLLRAVNQNM</sequence>
<evidence type="ECO:0000256" key="3">
    <source>
        <dbReference type="ARBA" id="ARBA00023163"/>
    </source>
</evidence>
<feature type="domain" description="HTH marR-type" evidence="4">
    <location>
        <begin position="1"/>
        <end position="136"/>
    </location>
</feature>
<dbReference type="PROSITE" id="PS50995">
    <property type="entry name" value="HTH_MARR_2"/>
    <property type="match status" value="1"/>
</dbReference>
<evidence type="ECO:0000259" key="4">
    <source>
        <dbReference type="PROSITE" id="PS50995"/>
    </source>
</evidence>
<gene>
    <name evidence="5" type="ORF">IV88_GL001047</name>
</gene>
<dbReference type="PRINTS" id="PR00598">
    <property type="entry name" value="HTHMARR"/>
</dbReference>
<proteinExistence type="predicted"/>
<dbReference type="GO" id="GO:0003677">
    <property type="term" value="F:DNA binding"/>
    <property type="evidence" value="ECO:0007669"/>
    <property type="project" value="UniProtKB-KW"/>
</dbReference>
<dbReference type="GO" id="GO:0003700">
    <property type="term" value="F:DNA-binding transcription factor activity"/>
    <property type="evidence" value="ECO:0007669"/>
    <property type="project" value="InterPro"/>
</dbReference>
<keyword evidence="1" id="KW-0805">Transcription regulation</keyword>
<evidence type="ECO:0000313" key="6">
    <source>
        <dbReference type="Proteomes" id="UP000051249"/>
    </source>
</evidence>
<keyword evidence="2" id="KW-0238">DNA-binding</keyword>
<dbReference type="EMBL" id="JQCQ01000032">
    <property type="protein sequence ID" value="KRO23071.1"/>
    <property type="molecule type" value="Genomic_DNA"/>
</dbReference>
<dbReference type="SMART" id="SM00347">
    <property type="entry name" value="HTH_MARR"/>
    <property type="match status" value="1"/>
</dbReference>
<dbReference type="AlphaFoldDB" id="A0A0R2NAZ4"/>
<dbReference type="PATRIC" id="fig|480391.4.peg.1063"/>
<reference evidence="5 6" key="1">
    <citation type="journal article" date="2015" name="Genome Announc.">
        <title>Expanding the biotechnology potential of lactobacilli through comparative genomics of 213 strains and associated genera.</title>
        <authorList>
            <person name="Sun Z."/>
            <person name="Harris H.M."/>
            <person name="McCann A."/>
            <person name="Guo C."/>
            <person name="Argimon S."/>
            <person name="Zhang W."/>
            <person name="Yang X."/>
            <person name="Jeffery I.B."/>
            <person name="Cooney J.C."/>
            <person name="Kagawa T.F."/>
            <person name="Liu W."/>
            <person name="Song Y."/>
            <person name="Salvetti E."/>
            <person name="Wrobel A."/>
            <person name="Rasinkangas P."/>
            <person name="Parkhill J."/>
            <person name="Rea M.C."/>
            <person name="O'Sullivan O."/>
            <person name="Ritari J."/>
            <person name="Douillard F.P."/>
            <person name="Paul Ross R."/>
            <person name="Yang R."/>
            <person name="Briner A.E."/>
            <person name="Felis G.E."/>
            <person name="de Vos W.M."/>
            <person name="Barrangou R."/>
            <person name="Klaenhammer T.R."/>
            <person name="Caufield P.W."/>
            <person name="Cui Y."/>
            <person name="Zhang H."/>
            <person name="O'Toole P.W."/>
        </authorList>
    </citation>
    <scope>NUCLEOTIDE SEQUENCE [LARGE SCALE GENOMIC DNA]</scope>
    <source>
        <strain evidence="5 6">DSM 23026</strain>
    </source>
</reference>
<dbReference type="InterPro" id="IPR000835">
    <property type="entry name" value="HTH_MarR-typ"/>
</dbReference>
<name>A0A0R2NAZ4_9LACO</name>
<keyword evidence="3" id="KW-0804">Transcription</keyword>
<keyword evidence="6" id="KW-1185">Reference proteome</keyword>